<dbReference type="RefSeq" id="XP_025401317.1">
    <property type="nucleotide sequence ID" value="XM_025547879.1"/>
</dbReference>
<dbReference type="PANTHER" id="PTHR12475">
    <property type="match status" value="1"/>
</dbReference>
<sequence length="278" mass="31049">MNMEMSSLLDSFTWQNALLVAGGAYVLLNMKGVPFVWHIRLLNCLKEHIILHRARKLSITTHGAQSLFYPVITTSSSPLLEIDYNLHKSNATYFTDLDINRVHLIATLFKNQLALGFMGGDLGIALGSTACVFKREIKPYQRYEIHTRVLCWDEKWLYFVSHFVKVGGKGSVVFEAGGKGRKGMGMGRAGDVDEKRVLASAITRYVFKKGRISVAPEKVLMQAGLLPEVDGKGDGDGFWTYEMVEEERKRGLEVAKSFLALDALHGTFRGNRNAIGVF</sequence>
<comment type="similarity">
    <text evidence="1">Belongs to the lcsJ thioesterase family.</text>
</comment>
<evidence type="ECO:0000256" key="1">
    <source>
        <dbReference type="ARBA" id="ARBA00038476"/>
    </source>
</evidence>
<reference evidence="2 3" key="1">
    <citation type="submission" date="2016-12" db="EMBL/GenBank/DDBJ databases">
        <title>The genomes of Aspergillus section Nigri reveals drivers in fungal speciation.</title>
        <authorList>
            <consortium name="DOE Joint Genome Institute"/>
            <person name="Vesth T.C."/>
            <person name="Nybo J."/>
            <person name="Theobald S."/>
            <person name="Brandl J."/>
            <person name="Frisvad J.C."/>
            <person name="Nielsen K.F."/>
            <person name="Lyhne E.K."/>
            <person name="Kogle M.E."/>
            <person name="Kuo A."/>
            <person name="Riley R."/>
            <person name="Clum A."/>
            <person name="Nolan M."/>
            <person name="Lipzen A."/>
            <person name="Salamov A."/>
            <person name="Henrissat B."/>
            <person name="Wiebenga A."/>
            <person name="De Vries R.P."/>
            <person name="Grigoriev I.V."/>
            <person name="Mortensen U.H."/>
            <person name="Andersen M.R."/>
            <person name="Baker S.E."/>
        </authorList>
    </citation>
    <scope>NUCLEOTIDE SEQUENCE [LARGE SCALE GENOMIC DNA]</scope>
    <source>
        <strain evidence="2 3">CBS 117.55</strain>
    </source>
</reference>
<proteinExistence type="inferred from homology"/>
<dbReference type="OrthoDB" id="265761at2759"/>
<dbReference type="Pfam" id="PF13279">
    <property type="entry name" value="4HBT_2"/>
    <property type="match status" value="1"/>
</dbReference>
<dbReference type="GeneID" id="37070116"/>
<keyword evidence="3" id="KW-1185">Reference proteome</keyword>
<gene>
    <name evidence="2" type="ORF">BO70DRAFT_427379</name>
</gene>
<name>A0A317WLT9_9EURO</name>
<dbReference type="Proteomes" id="UP000247233">
    <property type="component" value="Unassembled WGS sequence"/>
</dbReference>
<accession>A0A317WLT9</accession>
<protein>
    <recommendedName>
        <fullName evidence="4">Capsule polysaccharide biosynthesis protein</fullName>
    </recommendedName>
</protein>
<dbReference type="Gene3D" id="3.10.129.10">
    <property type="entry name" value="Hotdog Thioesterase"/>
    <property type="match status" value="1"/>
</dbReference>
<dbReference type="AlphaFoldDB" id="A0A317WLT9"/>
<dbReference type="CDD" id="cd00586">
    <property type="entry name" value="4HBT"/>
    <property type="match status" value="1"/>
</dbReference>
<dbReference type="InterPro" id="IPR051490">
    <property type="entry name" value="THEM6_lcsJ_thioesterase"/>
</dbReference>
<organism evidence="2 3">
    <name type="scientific">Aspergillus heteromorphus CBS 117.55</name>
    <dbReference type="NCBI Taxonomy" id="1448321"/>
    <lineage>
        <taxon>Eukaryota</taxon>
        <taxon>Fungi</taxon>
        <taxon>Dikarya</taxon>
        <taxon>Ascomycota</taxon>
        <taxon>Pezizomycotina</taxon>
        <taxon>Eurotiomycetes</taxon>
        <taxon>Eurotiomycetidae</taxon>
        <taxon>Eurotiales</taxon>
        <taxon>Aspergillaceae</taxon>
        <taxon>Aspergillus</taxon>
        <taxon>Aspergillus subgen. Circumdati</taxon>
    </lineage>
</organism>
<evidence type="ECO:0000313" key="3">
    <source>
        <dbReference type="Proteomes" id="UP000247233"/>
    </source>
</evidence>
<dbReference type="SUPFAM" id="SSF54637">
    <property type="entry name" value="Thioesterase/thiol ester dehydrase-isomerase"/>
    <property type="match status" value="1"/>
</dbReference>
<comment type="caution">
    <text evidence="2">The sequence shown here is derived from an EMBL/GenBank/DDBJ whole genome shotgun (WGS) entry which is preliminary data.</text>
</comment>
<dbReference type="VEuPathDB" id="FungiDB:BO70DRAFT_427379"/>
<evidence type="ECO:0000313" key="2">
    <source>
        <dbReference type="EMBL" id="PWY87434.1"/>
    </source>
</evidence>
<dbReference type="EMBL" id="MSFL01000006">
    <property type="protein sequence ID" value="PWY87434.1"/>
    <property type="molecule type" value="Genomic_DNA"/>
</dbReference>
<evidence type="ECO:0008006" key="4">
    <source>
        <dbReference type="Google" id="ProtNLM"/>
    </source>
</evidence>
<dbReference type="InterPro" id="IPR029069">
    <property type="entry name" value="HotDog_dom_sf"/>
</dbReference>
<dbReference type="PANTHER" id="PTHR12475:SF4">
    <property type="entry name" value="PROTEIN THEM6"/>
    <property type="match status" value="1"/>
</dbReference>